<organism evidence="3 5">
    <name type="scientific">Culter alburnus</name>
    <name type="common">Topmouth culter</name>
    <dbReference type="NCBI Taxonomy" id="194366"/>
    <lineage>
        <taxon>Eukaryota</taxon>
        <taxon>Metazoa</taxon>
        <taxon>Chordata</taxon>
        <taxon>Craniata</taxon>
        <taxon>Vertebrata</taxon>
        <taxon>Euteleostomi</taxon>
        <taxon>Actinopterygii</taxon>
        <taxon>Neopterygii</taxon>
        <taxon>Teleostei</taxon>
        <taxon>Ostariophysi</taxon>
        <taxon>Cypriniformes</taxon>
        <taxon>Xenocyprididae</taxon>
        <taxon>Xenocypridinae</taxon>
        <taxon>Culter</taxon>
    </lineage>
</organism>
<dbReference type="AlphaFoldDB" id="A0AAW2ATA4"/>
<dbReference type="InterPro" id="IPR046341">
    <property type="entry name" value="SET_dom_sf"/>
</dbReference>
<accession>A0AAW2ATA4</accession>
<evidence type="ECO:0000313" key="5">
    <source>
        <dbReference type="Proteomes" id="UP001479290"/>
    </source>
</evidence>
<name>A0AAW2ATA4_CULAL</name>
<evidence type="ECO:0000313" key="3">
    <source>
        <dbReference type="EMBL" id="KAK9976985.1"/>
    </source>
</evidence>
<dbReference type="SUPFAM" id="SSF82199">
    <property type="entry name" value="SET domain"/>
    <property type="match status" value="1"/>
</dbReference>
<evidence type="ECO:0000259" key="2">
    <source>
        <dbReference type="PROSITE" id="PS50280"/>
    </source>
</evidence>
<dbReference type="Proteomes" id="UP001479290">
    <property type="component" value="Unassembled WGS sequence"/>
</dbReference>
<feature type="compositionally biased region" description="Basic and acidic residues" evidence="1">
    <location>
        <begin position="105"/>
        <end position="114"/>
    </location>
</feature>
<dbReference type="PANTHER" id="PTHR47306:SF2">
    <property type="entry name" value="CORE-BINDING (CB) DOMAIN-CONTAINING PROTEIN"/>
    <property type="match status" value="1"/>
</dbReference>
<dbReference type="Gene3D" id="2.170.270.10">
    <property type="entry name" value="SET domain"/>
    <property type="match status" value="1"/>
</dbReference>
<feature type="region of interest" description="Disordered" evidence="1">
    <location>
        <begin position="95"/>
        <end position="118"/>
    </location>
</feature>
<proteinExistence type="predicted"/>
<dbReference type="PANTHER" id="PTHR47306">
    <property type="entry name" value="SI:CH211-178J18.4-RELATED"/>
    <property type="match status" value="1"/>
</dbReference>
<dbReference type="Pfam" id="PF00856">
    <property type="entry name" value="SET"/>
    <property type="match status" value="1"/>
</dbReference>
<reference evidence="3 5" key="1">
    <citation type="submission" date="2024-05" db="EMBL/GenBank/DDBJ databases">
        <title>A high-quality chromosomal-level genome assembly of Topmouth culter (Culter alburnus).</title>
        <authorList>
            <person name="Zhao H."/>
        </authorList>
    </citation>
    <scope>NUCLEOTIDE SEQUENCE [LARGE SCALE GENOMIC DNA]</scope>
    <source>
        <strain evidence="3">CATC2023</strain>
        <tissue evidence="3">Muscle</tissue>
    </source>
</reference>
<dbReference type="EMBL" id="JAWDJR010000003">
    <property type="protein sequence ID" value="KAK9977218.1"/>
    <property type="molecule type" value="Genomic_DNA"/>
</dbReference>
<feature type="domain" description="SET" evidence="2">
    <location>
        <begin position="231"/>
        <end position="359"/>
    </location>
</feature>
<comment type="caution">
    <text evidence="3">The sequence shown here is derived from an EMBL/GenBank/DDBJ whole genome shotgun (WGS) entry which is preliminary data.</text>
</comment>
<keyword evidence="5" id="KW-1185">Reference proteome</keyword>
<evidence type="ECO:0000256" key="1">
    <source>
        <dbReference type="SAM" id="MobiDB-lite"/>
    </source>
</evidence>
<sequence length="377" mass="42264">MEEAAMLDAYYTWIRPECIRSGVEHGNSYKLPNIKSQQVRRTVETDAAANLTEEQKASVAHYMAHSTAVANQHYRMKTLDSVVSTSNLLSSLSCYSSDDSEEGAQAEKRRRVEEVSSPTPDFDLFLQAFPVGITGQPPNKTQRAKAGFPTDRVFYDKWRALQYSKREQHLLSKFSRYAPTAAKVAKVIEAEGWTANHPRPKDVIAKWRPLSRAQAQSDPAIIRGVTSQKWSGLAVKDFGGQKGVVATKAFGKGSILCDFHGKVITGAEGRKMAEMQDELGHLFFFKHGSEEVCIDAETFPCECHPSLETTGRWITHSKKKFNVQPCHCVVTLQGGDRDVLLFQATKAISKDEKIRFDHSIKKRSFCGEEEELEWLDG</sequence>
<dbReference type="InterPro" id="IPR001214">
    <property type="entry name" value="SET_dom"/>
</dbReference>
<gene>
    <name evidence="3" type="ORF">ABG768_018806</name>
    <name evidence="4" type="ORF">ABG768_019039</name>
</gene>
<protein>
    <recommendedName>
        <fullName evidence="2">SET domain-containing protein</fullName>
    </recommendedName>
</protein>
<evidence type="ECO:0000313" key="4">
    <source>
        <dbReference type="EMBL" id="KAK9977218.1"/>
    </source>
</evidence>
<dbReference type="PROSITE" id="PS50280">
    <property type="entry name" value="SET"/>
    <property type="match status" value="1"/>
</dbReference>
<dbReference type="EMBL" id="JAWDJR010000003">
    <property type="protein sequence ID" value="KAK9976985.1"/>
    <property type="molecule type" value="Genomic_DNA"/>
</dbReference>